<evidence type="ECO:0000256" key="6">
    <source>
        <dbReference type="ARBA" id="ARBA00022723"/>
    </source>
</evidence>
<evidence type="ECO:0000313" key="11">
    <source>
        <dbReference type="EMBL" id="CAB5014053.1"/>
    </source>
</evidence>
<proteinExistence type="predicted"/>
<evidence type="ECO:0000256" key="8">
    <source>
        <dbReference type="ARBA" id="ARBA00022842"/>
    </source>
</evidence>
<organism evidence="12">
    <name type="scientific">freshwater metagenome</name>
    <dbReference type="NCBI Taxonomy" id="449393"/>
    <lineage>
        <taxon>unclassified sequences</taxon>
        <taxon>metagenomes</taxon>
        <taxon>ecological metagenomes</taxon>
    </lineage>
</organism>
<evidence type="ECO:0000256" key="3">
    <source>
        <dbReference type="ARBA" id="ARBA00016337"/>
    </source>
</evidence>
<dbReference type="InterPro" id="IPR003374">
    <property type="entry name" value="ApbE-like_sf"/>
</dbReference>
<dbReference type="EC" id="2.7.1.180" evidence="2"/>
<comment type="catalytic activity">
    <reaction evidence="10">
        <text>L-threonyl-[protein] + FAD = FMN-L-threonyl-[protein] + AMP + H(+)</text>
        <dbReference type="Rhea" id="RHEA:36847"/>
        <dbReference type="Rhea" id="RHEA-COMP:11060"/>
        <dbReference type="Rhea" id="RHEA-COMP:11061"/>
        <dbReference type="ChEBI" id="CHEBI:15378"/>
        <dbReference type="ChEBI" id="CHEBI:30013"/>
        <dbReference type="ChEBI" id="CHEBI:57692"/>
        <dbReference type="ChEBI" id="CHEBI:74257"/>
        <dbReference type="ChEBI" id="CHEBI:456215"/>
        <dbReference type="EC" id="2.7.1.180"/>
    </reaction>
</comment>
<evidence type="ECO:0000256" key="4">
    <source>
        <dbReference type="ARBA" id="ARBA00022630"/>
    </source>
</evidence>
<dbReference type="InterPro" id="IPR024932">
    <property type="entry name" value="ApbE"/>
</dbReference>
<dbReference type="PANTHER" id="PTHR30040:SF2">
    <property type="entry name" value="FAD:PROTEIN FMN TRANSFERASE"/>
    <property type="match status" value="1"/>
</dbReference>
<name>A0A6J7UPA7_9ZZZZ</name>
<comment type="cofactor">
    <cofactor evidence="1">
        <name>Mg(2+)</name>
        <dbReference type="ChEBI" id="CHEBI:18420"/>
    </cofactor>
</comment>
<dbReference type="EMBL" id="CAFBPN010000014">
    <property type="protein sequence ID" value="CAB5014053.1"/>
    <property type="molecule type" value="Genomic_DNA"/>
</dbReference>
<dbReference type="GO" id="GO:0016740">
    <property type="term" value="F:transferase activity"/>
    <property type="evidence" value="ECO:0007669"/>
    <property type="project" value="UniProtKB-KW"/>
</dbReference>
<evidence type="ECO:0000256" key="1">
    <source>
        <dbReference type="ARBA" id="ARBA00001946"/>
    </source>
</evidence>
<evidence type="ECO:0000256" key="2">
    <source>
        <dbReference type="ARBA" id="ARBA00011955"/>
    </source>
</evidence>
<dbReference type="EMBL" id="CAFBQU010000038">
    <property type="protein sequence ID" value="CAB5066756.1"/>
    <property type="molecule type" value="Genomic_DNA"/>
</dbReference>
<keyword evidence="5" id="KW-0808">Transferase</keyword>
<dbReference type="AlphaFoldDB" id="A0A6J7UPA7"/>
<evidence type="ECO:0000313" key="12">
    <source>
        <dbReference type="EMBL" id="CAB5066756.1"/>
    </source>
</evidence>
<dbReference type="Gene3D" id="3.10.520.10">
    <property type="entry name" value="ApbE-like domains"/>
    <property type="match status" value="2"/>
</dbReference>
<keyword evidence="4" id="KW-0285">Flavoprotein</keyword>
<sequence length="240" mass="26108">MGPEARIAFVGKSMGTAVSVHIDDDVSRVSAERAWESVCVFLRDIEDRFSTFLPTSEISRINNGELHMLDASPDVVEVLDACTWLEHLSNGVFNARQPDGSIDPAGFVKGWAAERAAGLLLQAGLKSYYLRIGGDIQTHGLQSTGEKWRVGIVDPHDSSRIRSSVDIPENWAVATSGTAERGQHIWGKDSLAVNPQFSSMTVIGPHLMWADAFATIGFALGGTGIEWVEKFPDYTAFTLS</sequence>
<dbReference type="PANTHER" id="PTHR30040">
    <property type="entry name" value="THIAMINE BIOSYNTHESIS LIPOPROTEIN APBE"/>
    <property type="match status" value="1"/>
</dbReference>
<protein>
    <recommendedName>
        <fullName evidence="3">FAD:protein FMN transferase</fullName>
        <ecNumber evidence="2">2.7.1.180</ecNumber>
    </recommendedName>
    <alternativeName>
        <fullName evidence="9">Flavin transferase</fullName>
    </alternativeName>
</protein>
<dbReference type="Pfam" id="PF02424">
    <property type="entry name" value="ApbE"/>
    <property type="match status" value="2"/>
</dbReference>
<keyword evidence="7" id="KW-0274">FAD</keyword>
<keyword evidence="8" id="KW-0460">Magnesium</keyword>
<accession>A0A6J7UPA7</accession>
<dbReference type="SUPFAM" id="SSF143631">
    <property type="entry name" value="ApbE-like"/>
    <property type="match status" value="1"/>
</dbReference>
<reference evidence="12" key="1">
    <citation type="submission" date="2020-05" db="EMBL/GenBank/DDBJ databases">
        <authorList>
            <person name="Chiriac C."/>
            <person name="Salcher M."/>
            <person name="Ghai R."/>
            <person name="Kavagutti S V."/>
        </authorList>
    </citation>
    <scope>NUCLEOTIDE SEQUENCE</scope>
</reference>
<evidence type="ECO:0000256" key="9">
    <source>
        <dbReference type="ARBA" id="ARBA00031306"/>
    </source>
</evidence>
<evidence type="ECO:0000256" key="5">
    <source>
        <dbReference type="ARBA" id="ARBA00022679"/>
    </source>
</evidence>
<evidence type="ECO:0000256" key="7">
    <source>
        <dbReference type="ARBA" id="ARBA00022827"/>
    </source>
</evidence>
<gene>
    <name evidence="11" type="ORF">UFOPK4098_00463</name>
    <name evidence="12" type="ORF">UFOPK4347_01272</name>
</gene>
<dbReference type="GO" id="GO:0046872">
    <property type="term" value="F:metal ion binding"/>
    <property type="evidence" value="ECO:0007669"/>
    <property type="project" value="UniProtKB-KW"/>
</dbReference>
<evidence type="ECO:0000256" key="10">
    <source>
        <dbReference type="ARBA" id="ARBA00048540"/>
    </source>
</evidence>
<keyword evidence="6" id="KW-0479">Metal-binding</keyword>